<dbReference type="RefSeq" id="WP_011278683.1">
    <property type="nucleotide sequence ID" value="NZ_BHWZ01000005.1"/>
</dbReference>
<reference evidence="4 5" key="1">
    <citation type="submission" date="2015-12" db="EMBL/GenBank/DDBJ databases">
        <title>A stable core within a dynamic pangenome in Sulfolobus acidocaldarius.</title>
        <authorList>
            <person name="Anderson R."/>
            <person name="Kouris A."/>
            <person name="Seward C."/>
            <person name="Campbell K."/>
            <person name="Whitaker R."/>
        </authorList>
    </citation>
    <scope>NUCLEOTIDE SEQUENCE [LARGE SCALE GENOMIC DNA]</scope>
    <source>
        <strain evidence="2 5">GG12-C01-09</strain>
        <strain evidence="3 4">NG05B_CO5_07</strain>
    </source>
</reference>
<evidence type="ECO:0000313" key="2">
    <source>
        <dbReference type="EMBL" id="ALU30006.1"/>
    </source>
</evidence>
<evidence type="ECO:0000313" key="5">
    <source>
        <dbReference type="Proteomes" id="UP000065473"/>
    </source>
</evidence>
<organism evidence="2 5">
    <name type="scientific">Sulfolobus acidocaldarius</name>
    <dbReference type="NCBI Taxonomy" id="2285"/>
    <lineage>
        <taxon>Archaea</taxon>
        <taxon>Thermoproteota</taxon>
        <taxon>Thermoprotei</taxon>
        <taxon>Sulfolobales</taxon>
        <taxon>Sulfolobaceae</taxon>
        <taxon>Sulfolobus</taxon>
    </lineage>
</organism>
<proteinExistence type="predicted"/>
<protein>
    <recommendedName>
        <fullName evidence="1">Csa3 N-terminal domain-containing protein</fullName>
    </recommendedName>
</protein>
<name>A0A0U3GY43_9CREN</name>
<dbReference type="NCBIfam" id="TIGR01884">
    <property type="entry name" value="cas_HTH"/>
    <property type="match status" value="1"/>
</dbReference>
<feature type="domain" description="Csa3 N-terminal" evidence="1">
    <location>
        <begin position="7"/>
        <end position="111"/>
    </location>
</feature>
<accession>A0A0U3GY43</accession>
<dbReference type="Pfam" id="PF22662">
    <property type="entry name" value="Csa3_N"/>
    <property type="match status" value="1"/>
</dbReference>
<dbReference type="AlphaFoldDB" id="A0A0U3GY43"/>
<dbReference type="OMA" id="TRECETA"/>
<evidence type="ECO:0000313" key="4">
    <source>
        <dbReference type="Proteomes" id="UP000060043"/>
    </source>
</evidence>
<dbReference type="EMBL" id="CP013694">
    <property type="protein sequence ID" value="ALU30006.1"/>
    <property type="molecule type" value="Genomic_DNA"/>
</dbReference>
<evidence type="ECO:0000313" key="3">
    <source>
        <dbReference type="EMBL" id="ALU30696.1"/>
    </source>
</evidence>
<dbReference type="Proteomes" id="UP000065473">
    <property type="component" value="Chromosome"/>
</dbReference>
<evidence type="ECO:0000259" key="1">
    <source>
        <dbReference type="Pfam" id="PF22662"/>
    </source>
</evidence>
<dbReference type="EMBL" id="CP013695">
    <property type="protein sequence ID" value="ALU30696.1"/>
    <property type="molecule type" value="Genomic_DNA"/>
</dbReference>
<dbReference type="InterPro" id="IPR054588">
    <property type="entry name" value="Csa3_N"/>
</dbReference>
<dbReference type="Proteomes" id="UP000060043">
    <property type="component" value="Chromosome"/>
</dbReference>
<dbReference type="Gene3D" id="3.40.50.11700">
    <property type="match status" value="1"/>
</dbReference>
<dbReference type="GeneID" id="14552378"/>
<gene>
    <name evidence="2" type="ORF">ATY89_08715</name>
    <name evidence="3" type="ORF">ATZ20_00125</name>
</gene>
<dbReference type="OrthoDB" id="36743at2157"/>
<dbReference type="InterPro" id="IPR010163">
    <property type="entry name" value="Csa3"/>
</dbReference>
<sequence length="221" mass="25684">MSVTKKALAFTMGFTIENLVKAITNRGINENEQVVLLSVLSTDEFNKRRSEEAIRFAIDYISKLGLKYFIKYIDISTSYEMIISQIHEVLRDFDEVEIYIIGGMRILGLASYYYSILISPFKKIRTISFTENMDNSYELIIRVPKPPESKEMIELMSELTQMREIREVASRLNKTVSTISKQLSKISDLVECTEKRPKMCKLNELGKILLDEMIRLDRRGR</sequence>